<dbReference type="AlphaFoldDB" id="A0AAV9ESW9"/>
<evidence type="ECO:0000313" key="12">
    <source>
        <dbReference type="Proteomes" id="UP001180020"/>
    </source>
</evidence>
<evidence type="ECO:0000256" key="3">
    <source>
        <dbReference type="ARBA" id="ARBA00022617"/>
    </source>
</evidence>
<keyword evidence="4" id="KW-0812">Transmembrane</keyword>
<dbReference type="GO" id="GO:0004497">
    <property type="term" value="F:monooxygenase activity"/>
    <property type="evidence" value="ECO:0007669"/>
    <property type="project" value="InterPro"/>
</dbReference>
<sequence>MGYDCAMMEFSPYGPYWHEVRKIAIVELLSNARLDALAHVRRAEVDESIKALRARCAQGGANSLATVEMKRWLGELIFNAVVKMFAGRRCFESTRNGDADVLGRFRKAAADWFVLFGEFVPLDVLPIFKWVYLKGYKAAMRRTAEEIDMVLVGWLEEHRNNRAGGGKVEGDFMDAMLSIIDKAELSMYDPYMIIKATSTAMILGGTDKTTLSLKRAIALLINDCRVLKKAQEGLDIHVGPDRNVDESDINSLTYLHAIVKEVMRLDPAVMVNVWKIQHDPLVWPDPVAFRPERFVGSNLDVRGQLTALRAVAIRGREEIVPGHIVRAVDDEPGTGTVDTRIRHGDVSSGAGRLRRRNINHHKTPPEPSRAWPIIGHLPLLSRPGLCRTLAALADKHRPVFSLRLGVRCTVVVISLAEAKECFTSNDLALAGRPDSAAACIMSYDCAMIGFSPYGPYLREVRKIAIVELLSNARLDALAHVRRAEVDKSVAQGTHVQYGARSAEGPLRQWSRCDRGSGNSRSTRSSRWSWGGGASRARGTTTRTCQGGSARRRLTCSCS</sequence>
<evidence type="ECO:0000256" key="1">
    <source>
        <dbReference type="ARBA" id="ARBA00001971"/>
    </source>
</evidence>
<comment type="caution">
    <text evidence="11">The sequence shown here is derived from an EMBL/GenBank/DDBJ whole genome shotgun (WGS) entry which is preliminary data.</text>
</comment>
<evidence type="ECO:0000256" key="5">
    <source>
        <dbReference type="ARBA" id="ARBA00022723"/>
    </source>
</evidence>
<keyword evidence="7" id="KW-0560">Oxidoreductase</keyword>
<keyword evidence="6" id="KW-1133">Transmembrane helix</keyword>
<dbReference type="SUPFAM" id="SSF48264">
    <property type="entry name" value="Cytochrome P450"/>
    <property type="match status" value="2"/>
</dbReference>
<protein>
    <submittedName>
        <fullName evidence="11">Cytochrome P450 82C4</fullName>
    </submittedName>
</protein>
<evidence type="ECO:0000256" key="6">
    <source>
        <dbReference type="ARBA" id="ARBA00022989"/>
    </source>
</evidence>
<keyword evidence="9" id="KW-0472">Membrane</keyword>
<evidence type="ECO:0000313" key="11">
    <source>
        <dbReference type="EMBL" id="KAK1315888.1"/>
    </source>
</evidence>
<dbReference type="GO" id="GO:0005506">
    <property type="term" value="F:iron ion binding"/>
    <property type="evidence" value="ECO:0007669"/>
    <property type="project" value="InterPro"/>
</dbReference>
<reference evidence="11" key="1">
    <citation type="journal article" date="2023" name="Nat. Commun.">
        <title>Diploid and tetraploid genomes of Acorus and the evolution of monocots.</title>
        <authorList>
            <person name="Ma L."/>
            <person name="Liu K.W."/>
            <person name="Li Z."/>
            <person name="Hsiao Y.Y."/>
            <person name="Qi Y."/>
            <person name="Fu T."/>
            <person name="Tang G.D."/>
            <person name="Zhang D."/>
            <person name="Sun W.H."/>
            <person name="Liu D.K."/>
            <person name="Li Y."/>
            <person name="Chen G.Z."/>
            <person name="Liu X.D."/>
            <person name="Liao X.Y."/>
            <person name="Jiang Y.T."/>
            <person name="Yu X."/>
            <person name="Hao Y."/>
            <person name="Huang J."/>
            <person name="Zhao X.W."/>
            <person name="Ke S."/>
            <person name="Chen Y.Y."/>
            <person name="Wu W.L."/>
            <person name="Hsu J.L."/>
            <person name="Lin Y.F."/>
            <person name="Huang M.D."/>
            <person name="Li C.Y."/>
            <person name="Huang L."/>
            <person name="Wang Z.W."/>
            <person name="Zhao X."/>
            <person name="Zhong W.Y."/>
            <person name="Peng D.H."/>
            <person name="Ahmad S."/>
            <person name="Lan S."/>
            <person name="Zhang J.S."/>
            <person name="Tsai W.C."/>
            <person name="Van de Peer Y."/>
            <person name="Liu Z.J."/>
        </authorList>
    </citation>
    <scope>NUCLEOTIDE SEQUENCE</scope>
    <source>
        <strain evidence="11">CP</strain>
    </source>
</reference>
<dbReference type="Proteomes" id="UP001180020">
    <property type="component" value="Unassembled WGS sequence"/>
</dbReference>
<evidence type="ECO:0000256" key="4">
    <source>
        <dbReference type="ARBA" id="ARBA00022692"/>
    </source>
</evidence>
<accession>A0AAV9ESW9</accession>
<dbReference type="InterPro" id="IPR002401">
    <property type="entry name" value="Cyt_P450_E_grp-I"/>
</dbReference>
<dbReference type="EMBL" id="JAUJYO010000005">
    <property type="protein sequence ID" value="KAK1315888.1"/>
    <property type="molecule type" value="Genomic_DNA"/>
</dbReference>
<evidence type="ECO:0000256" key="9">
    <source>
        <dbReference type="ARBA" id="ARBA00023136"/>
    </source>
</evidence>
<keyword evidence="3" id="KW-0349">Heme</keyword>
<dbReference type="Gene3D" id="1.10.630.10">
    <property type="entry name" value="Cytochrome P450"/>
    <property type="match status" value="2"/>
</dbReference>
<feature type="region of interest" description="Disordered" evidence="10">
    <location>
        <begin position="510"/>
        <end position="544"/>
    </location>
</feature>
<dbReference type="InterPro" id="IPR036396">
    <property type="entry name" value="Cyt_P450_sf"/>
</dbReference>
<dbReference type="InterPro" id="IPR050651">
    <property type="entry name" value="Plant_Cytochrome_P450_Monoox"/>
</dbReference>
<evidence type="ECO:0000256" key="2">
    <source>
        <dbReference type="ARBA" id="ARBA00004370"/>
    </source>
</evidence>
<evidence type="ECO:0000256" key="8">
    <source>
        <dbReference type="ARBA" id="ARBA00023004"/>
    </source>
</evidence>
<keyword evidence="12" id="KW-1185">Reference proteome</keyword>
<name>A0AAV9ESW9_ACOCL</name>
<keyword evidence="5" id="KW-0479">Metal-binding</keyword>
<reference evidence="11" key="2">
    <citation type="submission" date="2023-06" db="EMBL/GenBank/DDBJ databases">
        <authorList>
            <person name="Ma L."/>
            <person name="Liu K.-W."/>
            <person name="Li Z."/>
            <person name="Hsiao Y.-Y."/>
            <person name="Qi Y."/>
            <person name="Fu T."/>
            <person name="Tang G."/>
            <person name="Zhang D."/>
            <person name="Sun W.-H."/>
            <person name="Liu D.-K."/>
            <person name="Li Y."/>
            <person name="Chen G.-Z."/>
            <person name="Liu X.-D."/>
            <person name="Liao X.-Y."/>
            <person name="Jiang Y.-T."/>
            <person name="Yu X."/>
            <person name="Hao Y."/>
            <person name="Huang J."/>
            <person name="Zhao X.-W."/>
            <person name="Ke S."/>
            <person name="Chen Y.-Y."/>
            <person name="Wu W.-L."/>
            <person name="Hsu J.-L."/>
            <person name="Lin Y.-F."/>
            <person name="Huang M.-D."/>
            <person name="Li C.-Y."/>
            <person name="Huang L."/>
            <person name="Wang Z.-W."/>
            <person name="Zhao X."/>
            <person name="Zhong W.-Y."/>
            <person name="Peng D.-H."/>
            <person name="Ahmad S."/>
            <person name="Lan S."/>
            <person name="Zhang J.-S."/>
            <person name="Tsai W.-C."/>
            <person name="Van De Peer Y."/>
            <person name="Liu Z.-J."/>
        </authorList>
    </citation>
    <scope>NUCLEOTIDE SEQUENCE</scope>
    <source>
        <strain evidence="11">CP</strain>
        <tissue evidence="11">Leaves</tissue>
    </source>
</reference>
<dbReference type="InterPro" id="IPR001128">
    <property type="entry name" value="Cyt_P450"/>
</dbReference>
<evidence type="ECO:0000256" key="10">
    <source>
        <dbReference type="SAM" id="MobiDB-lite"/>
    </source>
</evidence>
<comment type="subcellular location">
    <subcellularLocation>
        <location evidence="2">Membrane</location>
    </subcellularLocation>
</comment>
<dbReference type="PANTHER" id="PTHR47947">
    <property type="entry name" value="CYTOCHROME P450 82C3-RELATED"/>
    <property type="match status" value="1"/>
</dbReference>
<dbReference type="GO" id="GO:0016705">
    <property type="term" value="F:oxidoreductase activity, acting on paired donors, with incorporation or reduction of molecular oxygen"/>
    <property type="evidence" value="ECO:0007669"/>
    <property type="project" value="InterPro"/>
</dbReference>
<dbReference type="PANTHER" id="PTHR47947:SF26">
    <property type="entry name" value="CYTOCHROME P450"/>
    <property type="match status" value="1"/>
</dbReference>
<comment type="cofactor">
    <cofactor evidence="1">
        <name>heme</name>
        <dbReference type="ChEBI" id="CHEBI:30413"/>
    </cofactor>
</comment>
<proteinExistence type="predicted"/>
<dbReference type="PRINTS" id="PR00463">
    <property type="entry name" value="EP450I"/>
</dbReference>
<keyword evidence="8" id="KW-0408">Iron</keyword>
<gene>
    <name evidence="11" type="primary">CYP82C4</name>
    <name evidence="11" type="ORF">QJS10_CPA05g01550</name>
</gene>
<organism evidence="11 12">
    <name type="scientific">Acorus calamus</name>
    <name type="common">Sweet flag</name>
    <dbReference type="NCBI Taxonomy" id="4465"/>
    <lineage>
        <taxon>Eukaryota</taxon>
        <taxon>Viridiplantae</taxon>
        <taxon>Streptophyta</taxon>
        <taxon>Embryophyta</taxon>
        <taxon>Tracheophyta</taxon>
        <taxon>Spermatophyta</taxon>
        <taxon>Magnoliopsida</taxon>
        <taxon>Liliopsida</taxon>
        <taxon>Acoraceae</taxon>
        <taxon>Acorus</taxon>
    </lineage>
</organism>
<feature type="compositionally biased region" description="Low complexity" evidence="10">
    <location>
        <begin position="515"/>
        <end position="543"/>
    </location>
</feature>
<dbReference type="GO" id="GO:0020037">
    <property type="term" value="F:heme binding"/>
    <property type="evidence" value="ECO:0007669"/>
    <property type="project" value="InterPro"/>
</dbReference>
<evidence type="ECO:0000256" key="7">
    <source>
        <dbReference type="ARBA" id="ARBA00023002"/>
    </source>
</evidence>
<dbReference type="Pfam" id="PF00067">
    <property type="entry name" value="p450"/>
    <property type="match status" value="2"/>
</dbReference>